<protein>
    <recommendedName>
        <fullName evidence="2 8">GTPase Era</fullName>
    </recommendedName>
</protein>
<evidence type="ECO:0000256" key="4">
    <source>
        <dbReference type="ARBA" id="ARBA00022741"/>
    </source>
</evidence>
<proteinExistence type="inferred from homology"/>
<accession>A0A226BVJ5</accession>
<dbReference type="InterPro" id="IPR005662">
    <property type="entry name" value="GTPase_Era-like"/>
</dbReference>
<evidence type="ECO:0000256" key="3">
    <source>
        <dbReference type="ARBA" id="ARBA00022517"/>
    </source>
</evidence>
<keyword evidence="5 8" id="KW-0694">RNA-binding</keyword>
<keyword evidence="14" id="KW-1185">Reference proteome</keyword>
<evidence type="ECO:0000256" key="7">
    <source>
        <dbReference type="ARBA" id="ARBA00023136"/>
    </source>
</evidence>
<dbReference type="RefSeq" id="WP_089024234.1">
    <property type="nucleotide sequence ID" value="NZ_NIQC01000028.1"/>
</dbReference>
<evidence type="ECO:0000256" key="2">
    <source>
        <dbReference type="ARBA" id="ARBA00020484"/>
    </source>
</evidence>
<evidence type="ECO:0000313" key="14">
    <source>
        <dbReference type="Proteomes" id="UP000214588"/>
    </source>
</evidence>
<feature type="binding site" evidence="8">
    <location>
        <begin position="58"/>
        <end position="62"/>
    </location>
    <ligand>
        <name>GTP</name>
        <dbReference type="ChEBI" id="CHEBI:37565"/>
    </ligand>
</feature>
<keyword evidence="6 8" id="KW-0342">GTP-binding</keyword>
<feature type="region of interest" description="G1" evidence="9">
    <location>
        <begin position="11"/>
        <end position="18"/>
    </location>
</feature>
<dbReference type="InterPro" id="IPR030388">
    <property type="entry name" value="G_ERA_dom"/>
</dbReference>
<comment type="function">
    <text evidence="8">An essential GTPase that binds both GDP and GTP, with rapid nucleotide exchange. Plays a role in 16S rRNA processing and 30S ribosomal subunit biogenesis and possibly also in cell cycle regulation and energy metabolism.</text>
</comment>
<dbReference type="HAMAP" id="MF_00367">
    <property type="entry name" value="GTPase_Era"/>
    <property type="match status" value="1"/>
</dbReference>
<keyword evidence="4 8" id="KW-0547">Nucleotide-binding</keyword>
<dbReference type="InterPro" id="IPR006073">
    <property type="entry name" value="GTP-bd"/>
</dbReference>
<dbReference type="Gene3D" id="3.30.300.20">
    <property type="match status" value="1"/>
</dbReference>
<keyword evidence="3 8" id="KW-0690">Ribosome biogenesis</keyword>
<dbReference type="InterPro" id="IPR004044">
    <property type="entry name" value="KH_dom_type_2"/>
</dbReference>
<feature type="binding site" evidence="8">
    <location>
        <begin position="120"/>
        <end position="123"/>
    </location>
    <ligand>
        <name>GTP</name>
        <dbReference type="ChEBI" id="CHEBI:37565"/>
    </ligand>
</feature>
<dbReference type="Pfam" id="PF07650">
    <property type="entry name" value="KH_2"/>
    <property type="match status" value="1"/>
</dbReference>
<dbReference type="InterPro" id="IPR027417">
    <property type="entry name" value="P-loop_NTPase"/>
</dbReference>
<evidence type="ECO:0000256" key="8">
    <source>
        <dbReference type="HAMAP-Rule" id="MF_00367"/>
    </source>
</evidence>
<feature type="region of interest" description="G2" evidence="9">
    <location>
        <begin position="37"/>
        <end position="41"/>
    </location>
</feature>
<dbReference type="NCBIfam" id="NF000908">
    <property type="entry name" value="PRK00089.1"/>
    <property type="match status" value="1"/>
</dbReference>
<feature type="region of interest" description="G4" evidence="9">
    <location>
        <begin position="120"/>
        <end position="123"/>
    </location>
</feature>
<dbReference type="SUPFAM" id="SSF54814">
    <property type="entry name" value="Prokaryotic type KH domain (KH-domain type II)"/>
    <property type="match status" value="1"/>
</dbReference>
<dbReference type="GO" id="GO:0005829">
    <property type="term" value="C:cytosol"/>
    <property type="evidence" value="ECO:0007669"/>
    <property type="project" value="TreeGrafter"/>
</dbReference>
<dbReference type="GO" id="GO:0005886">
    <property type="term" value="C:plasma membrane"/>
    <property type="evidence" value="ECO:0007669"/>
    <property type="project" value="UniProtKB-SubCell"/>
</dbReference>
<keyword evidence="8" id="KW-0699">rRNA-binding</keyword>
<evidence type="ECO:0000256" key="1">
    <source>
        <dbReference type="ARBA" id="ARBA00007921"/>
    </source>
</evidence>
<feature type="region of interest" description="G3" evidence="9">
    <location>
        <begin position="58"/>
        <end position="61"/>
    </location>
</feature>
<comment type="similarity">
    <text evidence="1 8 9 10">Belongs to the TRAFAC class TrmE-Era-EngA-EngB-Septin-like GTPase superfamily. Era GTPase family.</text>
</comment>
<evidence type="ECO:0000259" key="11">
    <source>
        <dbReference type="PROSITE" id="PS50823"/>
    </source>
</evidence>
<dbReference type="PANTHER" id="PTHR42698:SF1">
    <property type="entry name" value="GTPASE ERA, MITOCHONDRIAL"/>
    <property type="match status" value="1"/>
</dbReference>
<dbReference type="PROSITE" id="PS50823">
    <property type="entry name" value="KH_TYPE_2"/>
    <property type="match status" value="1"/>
</dbReference>
<feature type="binding site" evidence="8">
    <location>
        <begin position="11"/>
        <end position="18"/>
    </location>
    <ligand>
        <name>GTP</name>
        <dbReference type="ChEBI" id="CHEBI:37565"/>
    </ligand>
</feature>
<dbReference type="GO" id="GO:0003924">
    <property type="term" value="F:GTPase activity"/>
    <property type="evidence" value="ECO:0007669"/>
    <property type="project" value="UniProtKB-UniRule"/>
</dbReference>
<dbReference type="Proteomes" id="UP000214588">
    <property type="component" value="Unassembled WGS sequence"/>
</dbReference>
<dbReference type="NCBIfam" id="TIGR00436">
    <property type="entry name" value="era"/>
    <property type="match status" value="1"/>
</dbReference>
<comment type="caution">
    <text evidence="13">The sequence shown here is derived from an EMBL/GenBank/DDBJ whole genome shotgun (WGS) entry which is preliminary data.</text>
</comment>
<reference evidence="13 14" key="1">
    <citation type="submission" date="2017-06" db="EMBL/GenBank/DDBJ databases">
        <title>Draft Genome Sequence of Natranaerobius trueperi halophilic, alkalithermophilic bacteria from soda lakes.</title>
        <authorList>
            <person name="Zhao B."/>
        </authorList>
    </citation>
    <scope>NUCLEOTIDE SEQUENCE [LARGE SCALE GENOMIC DNA]</scope>
    <source>
        <strain evidence="13 14">DSM 18760</strain>
    </source>
</reference>
<dbReference type="GO" id="GO:0005525">
    <property type="term" value="F:GTP binding"/>
    <property type="evidence" value="ECO:0007669"/>
    <property type="project" value="UniProtKB-UniRule"/>
</dbReference>
<name>A0A226BVJ5_9FIRM</name>
<evidence type="ECO:0000256" key="5">
    <source>
        <dbReference type="ARBA" id="ARBA00022884"/>
    </source>
</evidence>
<dbReference type="InterPro" id="IPR009019">
    <property type="entry name" value="KH_sf_prok-type"/>
</dbReference>
<evidence type="ECO:0000256" key="9">
    <source>
        <dbReference type="PROSITE-ProRule" id="PRU01050"/>
    </source>
</evidence>
<comment type="subunit">
    <text evidence="8">Monomer.</text>
</comment>
<dbReference type="OrthoDB" id="9805918at2"/>
<dbReference type="InterPro" id="IPR015946">
    <property type="entry name" value="KH_dom-like_a/b"/>
</dbReference>
<dbReference type="FunFam" id="3.40.50.300:FF:000094">
    <property type="entry name" value="GTPase Era"/>
    <property type="match status" value="1"/>
</dbReference>
<comment type="subcellular location">
    <subcellularLocation>
        <location evidence="8">Cytoplasm</location>
    </subcellularLocation>
    <subcellularLocation>
        <location evidence="8">Cell membrane</location>
        <topology evidence="8">Peripheral membrane protein</topology>
    </subcellularLocation>
</comment>
<gene>
    <name evidence="8" type="primary">era</name>
    <name evidence="13" type="ORF">CDO51_10565</name>
</gene>
<feature type="region of interest" description="G5" evidence="9">
    <location>
        <begin position="149"/>
        <end position="151"/>
    </location>
</feature>
<keyword evidence="7 8" id="KW-0472">Membrane</keyword>
<dbReference type="PANTHER" id="PTHR42698">
    <property type="entry name" value="GTPASE ERA"/>
    <property type="match status" value="1"/>
</dbReference>
<dbReference type="PROSITE" id="PS51713">
    <property type="entry name" value="G_ERA"/>
    <property type="match status" value="1"/>
</dbReference>
<keyword evidence="8" id="KW-1003">Cell membrane</keyword>
<keyword evidence="8" id="KW-0963">Cytoplasm</keyword>
<evidence type="ECO:0000256" key="10">
    <source>
        <dbReference type="RuleBase" id="RU003761"/>
    </source>
</evidence>
<dbReference type="CDD" id="cd22534">
    <property type="entry name" value="KH-II_Era"/>
    <property type="match status" value="1"/>
</dbReference>
<dbReference type="Pfam" id="PF01926">
    <property type="entry name" value="MMR_HSR1"/>
    <property type="match status" value="1"/>
</dbReference>
<dbReference type="SUPFAM" id="SSF52540">
    <property type="entry name" value="P-loop containing nucleoside triphosphate hydrolases"/>
    <property type="match status" value="1"/>
</dbReference>
<dbReference type="GO" id="GO:0043024">
    <property type="term" value="F:ribosomal small subunit binding"/>
    <property type="evidence" value="ECO:0007669"/>
    <property type="project" value="TreeGrafter"/>
</dbReference>
<feature type="domain" description="Era-type G" evidence="12">
    <location>
        <begin position="3"/>
        <end position="170"/>
    </location>
</feature>
<dbReference type="FunFam" id="3.30.300.20:FF:000003">
    <property type="entry name" value="GTPase Era"/>
    <property type="match status" value="1"/>
</dbReference>
<evidence type="ECO:0000259" key="12">
    <source>
        <dbReference type="PROSITE" id="PS51713"/>
    </source>
</evidence>
<dbReference type="InterPro" id="IPR005225">
    <property type="entry name" value="Small_GTP-bd"/>
</dbReference>
<dbReference type="NCBIfam" id="TIGR00231">
    <property type="entry name" value="small_GTP"/>
    <property type="match status" value="1"/>
</dbReference>
<dbReference type="AlphaFoldDB" id="A0A226BVJ5"/>
<feature type="domain" description="KH type-2" evidence="11">
    <location>
        <begin position="201"/>
        <end position="279"/>
    </location>
</feature>
<evidence type="ECO:0000256" key="6">
    <source>
        <dbReference type="ARBA" id="ARBA00023134"/>
    </source>
</evidence>
<dbReference type="GO" id="GO:0000028">
    <property type="term" value="P:ribosomal small subunit assembly"/>
    <property type="evidence" value="ECO:0007669"/>
    <property type="project" value="TreeGrafter"/>
</dbReference>
<dbReference type="EMBL" id="NIQC01000028">
    <property type="protein sequence ID" value="OWZ83068.1"/>
    <property type="molecule type" value="Genomic_DNA"/>
</dbReference>
<dbReference type="GO" id="GO:0070181">
    <property type="term" value="F:small ribosomal subunit rRNA binding"/>
    <property type="evidence" value="ECO:0007669"/>
    <property type="project" value="UniProtKB-UniRule"/>
</dbReference>
<evidence type="ECO:0000313" key="13">
    <source>
        <dbReference type="EMBL" id="OWZ83068.1"/>
    </source>
</evidence>
<dbReference type="Gene3D" id="3.40.50.300">
    <property type="entry name" value="P-loop containing nucleotide triphosphate hydrolases"/>
    <property type="match status" value="1"/>
</dbReference>
<dbReference type="CDD" id="cd04163">
    <property type="entry name" value="Era"/>
    <property type="match status" value="1"/>
</dbReference>
<sequence length="293" mass="33455">MFSSGFVSVIGRPNSGKSTLINYILGQKVVITSDKAQTTRNQIQCIYNGSNSQLVFIDTPGVHKPKHRLGEKMLKSVERSLNEMDALMLVIDASVALGKGDKFVIEKLSNISSPIILVMNKIDLVDMETAKEKADKLKQLFKPTKTYYISALKGDNVQDLLKDLENLMPEGPQYYPEDQIVDHPERFVISEIVREKLLHYTQEEIPHSLAVEILSVSNRENKDLIDVEGVIYVERESQKKIVIGKKGNLLKKIGKEARQDIERLLGSHIYLDLWVKEKKDWRNKERFLKDLGY</sequence>
<organism evidence="13 14">
    <name type="scientific">Natranaerobius trueperi</name>
    <dbReference type="NCBI Taxonomy" id="759412"/>
    <lineage>
        <taxon>Bacteria</taxon>
        <taxon>Bacillati</taxon>
        <taxon>Bacillota</taxon>
        <taxon>Clostridia</taxon>
        <taxon>Natranaerobiales</taxon>
        <taxon>Natranaerobiaceae</taxon>
        <taxon>Natranaerobius</taxon>
    </lineage>
</organism>